<evidence type="ECO:0000313" key="1">
    <source>
        <dbReference type="EMBL" id="MFM0108625.1"/>
    </source>
</evidence>
<comment type="caution">
    <text evidence="1">The sequence shown here is derived from an EMBL/GenBank/DDBJ whole genome shotgun (WGS) entry which is preliminary data.</text>
</comment>
<dbReference type="Proteomes" id="UP001629235">
    <property type="component" value="Unassembled WGS sequence"/>
</dbReference>
<gene>
    <name evidence="1" type="ORF">PQR01_35740</name>
</gene>
<proteinExistence type="predicted"/>
<accession>A0ACC7NNN0</accession>
<reference evidence="1 2" key="1">
    <citation type="journal article" date="2024" name="Chem. Sci.">
        <title>Discovery of megapolipeptins by genome mining of a Burkholderiales bacteria collection.</title>
        <authorList>
            <person name="Paulo B.S."/>
            <person name="Recchia M.J.J."/>
            <person name="Lee S."/>
            <person name="Fergusson C.H."/>
            <person name="Romanowski S.B."/>
            <person name="Hernandez A."/>
            <person name="Krull N."/>
            <person name="Liu D.Y."/>
            <person name="Cavanagh H."/>
            <person name="Bos A."/>
            <person name="Gray C.A."/>
            <person name="Murphy B.T."/>
            <person name="Linington R.G."/>
            <person name="Eustaquio A.S."/>
        </authorList>
    </citation>
    <scope>NUCLEOTIDE SEQUENCE [LARGE SCALE GENOMIC DNA]</scope>
    <source>
        <strain evidence="1 2">RL18-126-BIB-B</strain>
    </source>
</reference>
<protein>
    <submittedName>
        <fullName evidence="1">Uncharacterized protein</fullName>
    </submittedName>
</protein>
<dbReference type="EMBL" id="JAQQDW010000128">
    <property type="protein sequence ID" value="MFM0108625.1"/>
    <property type="molecule type" value="Genomic_DNA"/>
</dbReference>
<evidence type="ECO:0000313" key="2">
    <source>
        <dbReference type="Proteomes" id="UP001629235"/>
    </source>
</evidence>
<organism evidence="1 2">
    <name type="scientific">Paraburkholderia rhynchosiae</name>
    <dbReference type="NCBI Taxonomy" id="487049"/>
    <lineage>
        <taxon>Bacteria</taxon>
        <taxon>Pseudomonadati</taxon>
        <taxon>Pseudomonadota</taxon>
        <taxon>Betaproteobacteria</taxon>
        <taxon>Burkholderiales</taxon>
        <taxon>Burkholderiaceae</taxon>
        <taxon>Paraburkholderia</taxon>
    </lineage>
</organism>
<sequence>MKMLTAKDFSQIVPDSQGRTRYSTHYTNLMTDYERTNPLPPSEQYRICGARVNPIGGRCSQNGTRFGRVIFTTESIYKTCAELNHLLGKEQKLQLVRSIAEVTDQQNNVVGYIRGDQERGFYGEIESWTDSTGRVNRNQSKNVVTDLLEGGNFKRIADAKREMRGAVTSW</sequence>
<name>A0ACC7NNN0_9BURK</name>
<keyword evidence="2" id="KW-1185">Reference proteome</keyword>